<dbReference type="Proteomes" id="UP000077266">
    <property type="component" value="Unassembled WGS sequence"/>
</dbReference>
<dbReference type="InterPro" id="IPR032675">
    <property type="entry name" value="LRR_dom_sf"/>
</dbReference>
<evidence type="ECO:0008006" key="3">
    <source>
        <dbReference type="Google" id="ProtNLM"/>
    </source>
</evidence>
<dbReference type="InParanoid" id="A0A165GFR8"/>
<gene>
    <name evidence="1" type="ORF">EXIGLDRAFT_837785</name>
</gene>
<sequence length="493" mass="55220">MTRPEEDALVALYESRLAATDVDGAMVRLADAQQAKRHAQQALDELRRTLRVARAPFSPLPGDLLNDIFVWGNKLDPSPRPAFALAGVSRLWRETALGCGVLWSNITLDLGKVTNINSYLRLLLARSGASPLRVDLRRIPATWNYKSPVIEEALLLGLLRRSRELTVSFIYPRTLDIDENQTPFGDSLLPYLQTSMPLLEEFTCTESHLYLPDSGAAGARIFTLAPKLRKVDLGYFSVDLIVPGALPHLAHFRSSHAHRAQGIQTVSKGWPKLESLSIIGVRSVAATQDIKFTHLQELNCGRRGIPEDALSMLSPASEHTPNLRKLVVTEGSETELTRFLGSTSFASLHTLWIDAPKEFTHEFISVLAALPNLTEWKISDINDACFIRIWEIWVGVPEMARFASSLRTLIFAECDFSQKAAQLLVAWLQIRVDWARSEQDVGHITELQIVQTDKTITSVFPSWLKPRLEELVETVVLDTDAVQFWPEEQELSV</sequence>
<reference evidence="1 2" key="1">
    <citation type="journal article" date="2016" name="Mol. Biol. Evol.">
        <title>Comparative Genomics of Early-Diverging Mushroom-Forming Fungi Provides Insights into the Origins of Lignocellulose Decay Capabilities.</title>
        <authorList>
            <person name="Nagy L.G."/>
            <person name="Riley R."/>
            <person name="Tritt A."/>
            <person name="Adam C."/>
            <person name="Daum C."/>
            <person name="Floudas D."/>
            <person name="Sun H."/>
            <person name="Yadav J.S."/>
            <person name="Pangilinan J."/>
            <person name="Larsson K.H."/>
            <person name="Matsuura K."/>
            <person name="Barry K."/>
            <person name="Labutti K."/>
            <person name="Kuo R."/>
            <person name="Ohm R.A."/>
            <person name="Bhattacharya S.S."/>
            <person name="Shirouzu T."/>
            <person name="Yoshinaga Y."/>
            <person name="Martin F.M."/>
            <person name="Grigoriev I.V."/>
            <person name="Hibbett D.S."/>
        </authorList>
    </citation>
    <scope>NUCLEOTIDE SEQUENCE [LARGE SCALE GENOMIC DNA]</scope>
    <source>
        <strain evidence="1 2">HHB12029</strain>
    </source>
</reference>
<evidence type="ECO:0000313" key="2">
    <source>
        <dbReference type="Proteomes" id="UP000077266"/>
    </source>
</evidence>
<keyword evidence="2" id="KW-1185">Reference proteome</keyword>
<protein>
    <recommendedName>
        <fullName evidence="3">F-box domain-containing protein</fullName>
    </recommendedName>
</protein>
<dbReference type="SUPFAM" id="SSF52047">
    <property type="entry name" value="RNI-like"/>
    <property type="match status" value="1"/>
</dbReference>
<accession>A0A165GFR8</accession>
<dbReference type="AlphaFoldDB" id="A0A165GFR8"/>
<organism evidence="1 2">
    <name type="scientific">Exidia glandulosa HHB12029</name>
    <dbReference type="NCBI Taxonomy" id="1314781"/>
    <lineage>
        <taxon>Eukaryota</taxon>
        <taxon>Fungi</taxon>
        <taxon>Dikarya</taxon>
        <taxon>Basidiomycota</taxon>
        <taxon>Agaricomycotina</taxon>
        <taxon>Agaricomycetes</taxon>
        <taxon>Auriculariales</taxon>
        <taxon>Exidiaceae</taxon>
        <taxon>Exidia</taxon>
    </lineage>
</organism>
<evidence type="ECO:0000313" key="1">
    <source>
        <dbReference type="EMBL" id="KZV90453.1"/>
    </source>
</evidence>
<dbReference type="OrthoDB" id="2269034at2759"/>
<name>A0A165GFR8_EXIGL</name>
<dbReference type="EMBL" id="KV426048">
    <property type="protein sequence ID" value="KZV90453.1"/>
    <property type="molecule type" value="Genomic_DNA"/>
</dbReference>
<proteinExistence type="predicted"/>
<dbReference type="Gene3D" id="3.80.10.10">
    <property type="entry name" value="Ribonuclease Inhibitor"/>
    <property type="match status" value="1"/>
</dbReference>